<dbReference type="Proteomes" id="UP000005178">
    <property type="component" value="Unassembled WGS sequence"/>
</dbReference>
<evidence type="ECO:0000259" key="2">
    <source>
        <dbReference type="Pfam" id="PF01402"/>
    </source>
</evidence>
<dbReference type="InterPro" id="IPR010985">
    <property type="entry name" value="Ribbon_hlx_hlx"/>
</dbReference>
<dbReference type="GO" id="GO:0006355">
    <property type="term" value="P:regulation of DNA-templated transcription"/>
    <property type="evidence" value="ECO:0007669"/>
    <property type="project" value="InterPro"/>
</dbReference>
<dbReference type="CDD" id="cd22235">
    <property type="entry name" value="RHH_CopG_archaea"/>
    <property type="match status" value="1"/>
</dbReference>
<reference evidence="3" key="1">
    <citation type="submission" date="2008-01" db="EMBL/GenBank/DDBJ databases">
        <authorList>
            <person name="Fulton L."/>
            <person name="Clifton S."/>
            <person name="Fulton B."/>
            <person name="Xu J."/>
            <person name="Minx P."/>
            <person name="Pepin K.H."/>
            <person name="Johnson M."/>
            <person name="Thiruvilangam P."/>
            <person name="Bhonagiri V."/>
            <person name="Nash W.E."/>
            <person name="Mardis E.R."/>
            <person name="Wilson R.K."/>
        </authorList>
    </citation>
    <scope>NUCLEOTIDE SEQUENCE [LARGE SCALE GENOMIC DNA]</scope>
    <source>
        <strain evidence="3">DSM 17244</strain>
    </source>
</reference>
<reference evidence="3" key="2">
    <citation type="submission" date="2013-08" db="EMBL/GenBank/DDBJ databases">
        <title>Draft genome sequence of Anaerofustis stercorihominis (DSM 17244).</title>
        <authorList>
            <person name="Sudarsanam P."/>
            <person name="Ley R."/>
            <person name="Guruge J."/>
            <person name="Turnbaugh P.J."/>
            <person name="Mahowald M."/>
            <person name="Liep D."/>
            <person name="Gordon J."/>
        </authorList>
    </citation>
    <scope>NUCLEOTIDE SEQUENCE</scope>
    <source>
        <strain evidence="3">DSM 17244</strain>
    </source>
</reference>
<evidence type="ECO:0000256" key="1">
    <source>
        <dbReference type="SAM" id="MobiDB-lite"/>
    </source>
</evidence>
<feature type="region of interest" description="Disordered" evidence="1">
    <location>
        <begin position="1"/>
        <end position="25"/>
    </location>
</feature>
<dbReference type="EMBL" id="ABIL02000005">
    <property type="protein sequence ID" value="EDS72958.1"/>
    <property type="molecule type" value="Genomic_DNA"/>
</dbReference>
<accession>B1C7H1</accession>
<dbReference type="STRING" id="445971.ANASTE_00673"/>
<name>B1C7H1_9FIRM</name>
<dbReference type="eggNOG" id="ENOG502ZJSY">
    <property type="taxonomic scope" value="Bacteria"/>
</dbReference>
<evidence type="ECO:0000313" key="3">
    <source>
        <dbReference type="EMBL" id="EDS72958.1"/>
    </source>
</evidence>
<proteinExistence type="predicted"/>
<feature type="domain" description="Ribbon-helix-helix protein CopG" evidence="2">
    <location>
        <begin position="24"/>
        <end position="59"/>
    </location>
</feature>
<dbReference type="InterPro" id="IPR013321">
    <property type="entry name" value="Arc_rbn_hlx_hlx"/>
</dbReference>
<dbReference type="InterPro" id="IPR002145">
    <property type="entry name" value="CopG"/>
</dbReference>
<comment type="caution">
    <text evidence="3">The sequence shown here is derived from an EMBL/GenBank/DDBJ whole genome shotgun (WGS) entry which is preliminary data.</text>
</comment>
<dbReference type="Pfam" id="PF01402">
    <property type="entry name" value="RHH_1"/>
    <property type="match status" value="1"/>
</dbReference>
<sequence length="61" mass="7057">MSDKGGVYMSPRTGRPKNENSMNERITVRLDKETSEILKKYCEKNNIERSEAIRQGIRKLG</sequence>
<evidence type="ECO:0000313" key="4">
    <source>
        <dbReference type="Proteomes" id="UP000005178"/>
    </source>
</evidence>
<dbReference type="HOGENOM" id="CLU_198307_2_1_9"/>
<dbReference type="AlphaFoldDB" id="B1C7H1"/>
<gene>
    <name evidence="3" type="ORF">ANASTE_00673</name>
</gene>
<protein>
    <recommendedName>
        <fullName evidence="2">Ribbon-helix-helix protein CopG domain-containing protein</fullName>
    </recommendedName>
</protein>
<organism evidence="3 4">
    <name type="scientific">Anaerofustis stercorihominis DSM 17244</name>
    <dbReference type="NCBI Taxonomy" id="445971"/>
    <lineage>
        <taxon>Bacteria</taxon>
        <taxon>Bacillati</taxon>
        <taxon>Bacillota</taxon>
        <taxon>Clostridia</taxon>
        <taxon>Eubacteriales</taxon>
        <taxon>Eubacteriaceae</taxon>
        <taxon>Anaerofustis</taxon>
    </lineage>
</organism>
<keyword evidence="4" id="KW-1185">Reference proteome</keyword>
<dbReference type="Gene3D" id="1.10.1220.10">
    <property type="entry name" value="Met repressor-like"/>
    <property type="match status" value="1"/>
</dbReference>
<dbReference type="SUPFAM" id="SSF47598">
    <property type="entry name" value="Ribbon-helix-helix"/>
    <property type="match status" value="1"/>
</dbReference>